<dbReference type="Gene3D" id="1.10.730.10">
    <property type="entry name" value="Isoleucyl-tRNA Synthetase, Domain 1"/>
    <property type="match status" value="1"/>
</dbReference>
<gene>
    <name evidence="2" type="ORF">KGM_202653</name>
</gene>
<dbReference type="EMBL" id="AGBW02012839">
    <property type="protein sequence ID" value="OWR44369.1"/>
    <property type="molecule type" value="Genomic_DNA"/>
</dbReference>
<dbReference type="SUPFAM" id="SSF47323">
    <property type="entry name" value="Anticodon-binding domain of a subclass of class I aminoacyl-tRNA synthetases"/>
    <property type="match status" value="1"/>
</dbReference>
<dbReference type="Proteomes" id="UP000007151">
    <property type="component" value="Unassembled WGS sequence"/>
</dbReference>
<comment type="caution">
    <text evidence="2">The sequence shown here is derived from an EMBL/GenBank/DDBJ whole genome shotgun (WGS) entry which is preliminary data.</text>
</comment>
<dbReference type="GO" id="GO:0006420">
    <property type="term" value="P:arginyl-tRNA aminoacylation"/>
    <property type="evidence" value="ECO:0007669"/>
    <property type="project" value="InterPro"/>
</dbReference>
<dbReference type="InterPro" id="IPR008909">
    <property type="entry name" value="DALR_anticod-bd"/>
</dbReference>
<sequence length="70" mass="8122">MNQAYNESEACIIVNYLFRLSNMVNRMFNELKVKNVNRDVASQRLLVFNSARFVIKTALEILGVKPLLEM</sequence>
<dbReference type="Pfam" id="PF05746">
    <property type="entry name" value="DALR_1"/>
    <property type="match status" value="1"/>
</dbReference>
<proteinExistence type="predicted"/>
<dbReference type="GO" id="GO:0004814">
    <property type="term" value="F:arginine-tRNA ligase activity"/>
    <property type="evidence" value="ECO:0007669"/>
    <property type="project" value="InterPro"/>
</dbReference>
<dbReference type="InParanoid" id="A0A212ESC6"/>
<organism evidence="2 3">
    <name type="scientific">Danaus plexippus plexippus</name>
    <dbReference type="NCBI Taxonomy" id="278856"/>
    <lineage>
        <taxon>Eukaryota</taxon>
        <taxon>Metazoa</taxon>
        <taxon>Ecdysozoa</taxon>
        <taxon>Arthropoda</taxon>
        <taxon>Hexapoda</taxon>
        <taxon>Insecta</taxon>
        <taxon>Pterygota</taxon>
        <taxon>Neoptera</taxon>
        <taxon>Endopterygota</taxon>
        <taxon>Lepidoptera</taxon>
        <taxon>Glossata</taxon>
        <taxon>Ditrysia</taxon>
        <taxon>Papilionoidea</taxon>
        <taxon>Nymphalidae</taxon>
        <taxon>Danainae</taxon>
        <taxon>Danaini</taxon>
        <taxon>Danaina</taxon>
        <taxon>Danaus</taxon>
        <taxon>Danaus</taxon>
    </lineage>
</organism>
<protein>
    <submittedName>
        <fullName evidence="2">Arginyl-tRNA synthetase</fullName>
    </submittedName>
</protein>
<evidence type="ECO:0000259" key="1">
    <source>
        <dbReference type="SMART" id="SM00836"/>
    </source>
</evidence>
<keyword evidence="3" id="KW-1185">Reference proteome</keyword>
<reference evidence="2 3" key="1">
    <citation type="journal article" date="2011" name="Cell">
        <title>The monarch butterfly genome yields insights into long-distance migration.</title>
        <authorList>
            <person name="Zhan S."/>
            <person name="Merlin C."/>
            <person name="Boore J.L."/>
            <person name="Reppert S.M."/>
        </authorList>
    </citation>
    <scope>NUCLEOTIDE SEQUENCE [LARGE SCALE GENOMIC DNA]</scope>
    <source>
        <strain evidence="2">F-2</strain>
    </source>
</reference>
<dbReference type="STRING" id="278856.A0A212ESC6"/>
<dbReference type="SMART" id="SM00836">
    <property type="entry name" value="DALR_1"/>
    <property type="match status" value="1"/>
</dbReference>
<accession>A0A212ESC6</accession>
<dbReference type="AlphaFoldDB" id="A0A212ESC6"/>
<dbReference type="GO" id="GO:0005524">
    <property type="term" value="F:ATP binding"/>
    <property type="evidence" value="ECO:0007669"/>
    <property type="project" value="InterPro"/>
</dbReference>
<name>A0A212ESC6_DANPL</name>
<feature type="domain" description="DALR anticodon binding" evidence="1">
    <location>
        <begin position="4"/>
        <end position="70"/>
    </location>
</feature>
<dbReference type="InterPro" id="IPR009080">
    <property type="entry name" value="tRNAsynth_Ia_anticodon-bd"/>
</dbReference>
<evidence type="ECO:0000313" key="2">
    <source>
        <dbReference type="EMBL" id="OWR44369.1"/>
    </source>
</evidence>
<evidence type="ECO:0000313" key="3">
    <source>
        <dbReference type="Proteomes" id="UP000007151"/>
    </source>
</evidence>
<dbReference type="KEGG" id="dpl:KGM_202653"/>